<reference evidence="1 2" key="1">
    <citation type="journal article" date="2018" name="Microbes Environ.">
        <title>Comparative Genomic Insights into Endofungal Lifestyles of Two Bacterial Endosymbionts, Mycoavidus cysteinexigens and Burkholderia rhizoxinica.</title>
        <authorList>
            <person name="Sharmin D."/>
            <person name="Guo Y."/>
            <person name="Nishizawa T."/>
            <person name="Ohshima S."/>
            <person name="Sato Y."/>
            <person name="Takashima Y."/>
            <person name="Narisawa K."/>
            <person name="Ohta H."/>
        </authorList>
    </citation>
    <scope>NUCLEOTIDE SEQUENCE [LARGE SCALE GENOMIC DNA]</scope>
    <source>
        <strain evidence="1 2">B1-EB</strain>
    </source>
</reference>
<dbReference type="AlphaFoldDB" id="A0A2Z6EUV3"/>
<name>A0A2Z6EUV3_9BURK</name>
<proteinExistence type="predicted"/>
<evidence type="ECO:0000313" key="2">
    <source>
        <dbReference type="Proteomes" id="UP000282597"/>
    </source>
</evidence>
<gene>
    <name evidence="1" type="ORF">MCB1EB_1015</name>
</gene>
<dbReference type="Proteomes" id="UP000282597">
    <property type="component" value="Chromosome"/>
</dbReference>
<dbReference type="EMBL" id="AP018150">
    <property type="protein sequence ID" value="BBE09176.1"/>
    <property type="molecule type" value="Genomic_DNA"/>
</dbReference>
<sequence length="64" mass="7515">MNILLYALKIKLEIILAFKKRVFSGKPMSGYVKRIHFLRFYVSKNLKNFSNFGARIYPMQNCPG</sequence>
<evidence type="ECO:0000313" key="1">
    <source>
        <dbReference type="EMBL" id="BBE09176.1"/>
    </source>
</evidence>
<organism evidence="1 2">
    <name type="scientific">Mycoavidus cysteinexigens</name>
    <dbReference type="NCBI Taxonomy" id="1553431"/>
    <lineage>
        <taxon>Bacteria</taxon>
        <taxon>Pseudomonadati</taxon>
        <taxon>Pseudomonadota</taxon>
        <taxon>Betaproteobacteria</taxon>
        <taxon>Burkholderiales</taxon>
        <taxon>Burkholderiaceae</taxon>
        <taxon>Mycoavidus</taxon>
    </lineage>
</organism>
<accession>A0A2Z6EUV3</accession>
<dbReference type="KEGG" id="mcys:MCB1EB_1015"/>
<protein>
    <submittedName>
        <fullName evidence="1">Uncharacterized protein</fullName>
    </submittedName>
</protein>
<keyword evidence="2" id="KW-1185">Reference proteome</keyword>